<evidence type="ECO:0000256" key="1">
    <source>
        <dbReference type="SAM" id="MobiDB-lite"/>
    </source>
</evidence>
<dbReference type="InterPro" id="IPR019993">
    <property type="entry name" value="RecB_nuclease_TM0106_put"/>
</dbReference>
<dbReference type="NCBIfam" id="TIGR03491">
    <property type="entry name" value="TM0106 family RecB-like putative nuclease"/>
    <property type="match status" value="1"/>
</dbReference>
<dbReference type="SUPFAM" id="SSF53098">
    <property type="entry name" value="Ribonuclease H-like"/>
    <property type="match status" value="1"/>
</dbReference>
<dbReference type="Proteomes" id="UP000663801">
    <property type="component" value="Unassembled WGS sequence"/>
</dbReference>
<evidence type="ECO:0000313" key="4">
    <source>
        <dbReference type="Proteomes" id="UP000663801"/>
    </source>
</evidence>
<comment type="caution">
    <text evidence="3">The sequence shown here is derived from an EMBL/GenBank/DDBJ whole genome shotgun (WGS) entry which is preliminary data.</text>
</comment>
<feature type="region of interest" description="Disordered" evidence="1">
    <location>
        <begin position="1"/>
        <end position="23"/>
    </location>
</feature>
<dbReference type="InterPro" id="IPR012337">
    <property type="entry name" value="RNaseH-like_sf"/>
</dbReference>
<feature type="compositionally biased region" description="Pro residues" evidence="1">
    <location>
        <begin position="1"/>
        <end position="11"/>
    </location>
</feature>
<evidence type="ECO:0000313" key="3">
    <source>
        <dbReference type="EMBL" id="MBM9477764.1"/>
    </source>
</evidence>
<accession>A0A939C688</accession>
<dbReference type="Pfam" id="PF13482">
    <property type="entry name" value="RNase_H_2"/>
    <property type="match status" value="1"/>
</dbReference>
<dbReference type="InterPro" id="IPR038720">
    <property type="entry name" value="YprB_RNase_H-like_dom"/>
</dbReference>
<dbReference type="AlphaFoldDB" id="A0A939C688"/>
<evidence type="ECO:0000259" key="2">
    <source>
        <dbReference type="Pfam" id="PF13482"/>
    </source>
</evidence>
<feature type="domain" description="YprB ribonuclease H-like" evidence="2">
    <location>
        <begin position="469"/>
        <end position="552"/>
    </location>
</feature>
<keyword evidence="4" id="KW-1185">Reference proteome</keyword>
<sequence length="569" mass="60682">MTSPTPGPRPDPGGGTVRLGATAADRCRRRVHLDADPAARLPAVSAAGEQRREDARVHRLAVLEHLAPSLPSGTAADRFPDLAPDRPPAPFPPVGDERPAVVLGAQLHSATRVGRPDLLIWDGRGYLPVLIRAHRTLDRGGGAPTSPVSDPLAVRADPLRKARRHRDDALALAHHVRLLQDLGWASPDLRGGVIGHGAADGLPPDDETILWHDLDPAPVPRAGGTGGGVAPRISTPLADYDRRFADRLAVARAAGAGGVLALPSRVSECRRCPWWPRCEPELEAAGDVSLLVGSAEVAALHAVGVRTVDQLAGLDPATVAALELGGVSAGRDRVRARARQQGFPLVRRAAVPGVLRADVELDVDSESYLEDGAYLWGTFLSGVPIGVPEGFTGFATWARLPGRAAGEVFAAFWAHLTDLRGRAAAAGLTFAAYCWSASAEERWMRSAPRQYPDVPGMPSAAEVDAFCRSAQWVDLYAEVRRDFLAVGSLRLKAVAPIAGFAYRDEDPSGENSLSWYRAAAGMDGPPDPVTARRLLEYNEDDVRATLAVRRWVTERSGDVPTVDELSQDS</sequence>
<reference evidence="3" key="1">
    <citation type="submission" date="2021-01" db="EMBL/GenBank/DDBJ databases">
        <title>KCTC 19127 draft genome.</title>
        <authorList>
            <person name="An D."/>
        </authorList>
    </citation>
    <scope>NUCLEOTIDE SEQUENCE</scope>
    <source>
        <strain evidence="3">KCTC 19127</strain>
    </source>
</reference>
<protein>
    <submittedName>
        <fullName evidence="3">TM0106 family RecB-like putative nuclease</fullName>
    </submittedName>
</protein>
<name>A0A939C688_9ACTN</name>
<gene>
    <name evidence="3" type="ORF">JL107_15030</name>
</gene>
<organism evidence="3 4">
    <name type="scientific">Nakamurella flavida</name>
    <dbReference type="NCBI Taxonomy" id="363630"/>
    <lineage>
        <taxon>Bacteria</taxon>
        <taxon>Bacillati</taxon>
        <taxon>Actinomycetota</taxon>
        <taxon>Actinomycetes</taxon>
        <taxon>Nakamurellales</taxon>
        <taxon>Nakamurellaceae</taxon>
        <taxon>Nakamurella</taxon>
    </lineage>
</organism>
<proteinExistence type="predicted"/>
<dbReference type="EMBL" id="JAERWL010000012">
    <property type="protein sequence ID" value="MBM9477764.1"/>
    <property type="molecule type" value="Genomic_DNA"/>
</dbReference>
<dbReference type="RefSeq" id="WP_205257875.1">
    <property type="nucleotide sequence ID" value="NZ_BAAAPV010000005.1"/>
</dbReference>